<evidence type="ECO:0000256" key="6">
    <source>
        <dbReference type="SAM" id="MobiDB-lite"/>
    </source>
</evidence>
<dbReference type="PANTHER" id="PTHR43289">
    <property type="entry name" value="MITOGEN-ACTIVATED PROTEIN KINASE KINASE KINASE 20-RELATED"/>
    <property type="match status" value="1"/>
</dbReference>
<keyword evidence="4 5" id="KW-0067">ATP-binding</keyword>
<gene>
    <name evidence="8" type="ORF">GCM10009751_30570</name>
</gene>
<dbReference type="CDD" id="cd14014">
    <property type="entry name" value="STKc_PknB_like"/>
    <property type="match status" value="1"/>
</dbReference>
<dbReference type="RefSeq" id="WP_344104495.1">
    <property type="nucleotide sequence ID" value="NZ_BAAANL010000006.1"/>
</dbReference>
<keyword evidence="1" id="KW-0808">Transferase</keyword>
<comment type="caution">
    <text evidence="8">The sequence shown here is derived from an EMBL/GenBank/DDBJ whole genome shotgun (WGS) entry which is preliminary data.</text>
</comment>
<dbReference type="InterPro" id="IPR008271">
    <property type="entry name" value="Ser/Thr_kinase_AS"/>
</dbReference>
<dbReference type="InterPro" id="IPR017441">
    <property type="entry name" value="Protein_kinase_ATP_BS"/>
</dbReference>
<dbReference type="Proteomes" id="UP001501094">
    <property type="component" value="Unassembled WGS sequence"/>
</dbReference>
<dbReference type="PROSITE" id="PS00108">
    <property type="entry name" value="PROTEIN_KINASE_ST"/>
    <property type="match status" value="1"/>
</dbReference>
<feature type="binding site" evidence="5">
    <location>
        <position position="57"/>
    </location>
    <ligand>
        <name>ATP</name>
        <dbReference type="ChEBI" id="CHEBI:30616"/>
    </ligand>
</feature>
<keyword evidence="9" id="KW-1185">Reference proteome</keyword>
<evidence type="ECO:0000256" key="5">
    <source>
        <dbReference type="PROSITE-ProRule" id="PRU10141"/>
    </source>
</evidence>
<reference evidence="9" key="1">
    <citation type="journal article" date="2019" name="Int. J. Syst. Evol. Microbiol.">
        <title>The Global Catalogue of Microorganisms (GCM) 10K type strain sequencing project: providing services to taxonomists for standard genome sequencing and annotation.</title>
        <authorList>
            <consortium name="The Broad Institute Genomics Platform"/>
            <consortium name="The Broad Institute Genome Sequencing Center for Infectious Disease"/>
            <person name="Wu L."/>
            <person name="Ma J."/>
        </authorList>
    </citation>
    <scope>NUCLEOTIDE SEQUENCE [LARGE SCALE GENOMIC DNA]</scope>
    <source>
        <strain evidence="9">JCM 14326</strain>
    </source>
</reference>
<evidence type="ECO:0000256" key="3">
    <source>
        <dbReference type="ARBA" id="ARBA00022777"/>
    </source>
</evidence>
<dbReference type="PROSITE" id="PS50231">
    <property type="entry name" value="RICIN_B_LECTIN"/>
    <property type="match status" value="1"/>
</dbReference>
<dbReference type="SUPFAM" id="SSF50370">
    <property type="entry name" value="Ricin B-like lectins"/>
    <property type="match status" value="1"/>
</dbReference>
<dbReference type="InterPro" id="IPR000719">
    <property type="entry name" value="Prot_kinase_dom"/>
</dbReference>
<dbReference type="EMBL" id="BAAANL010000006">
    <property type="protein sequence ID" value="GAA1869614.1"/>
    <property type="molecule type" value="Genomic_DNA"/>
</dbReference>
<sequence>MPSDRAAVLDGTTKLEALRPRDPRRAGRFRLRGRLGAGAMGTVFLGADRRGRRVAIKFLREEFTDDPAFRTRFRREVEAASQVHGRWIARLVEADADANPPWMATEYVDGPNVSQAVGRNGPLPPAAVLDLVRGVAHALMDVHATGLVHRDVKPGNVILGPDGPRLIDLGVVGVQDATRLTTTGTPIGTPACMSPEQASNGVVGASSDIWSLGALAWFAATGKHLYTGHNTASLLYQVVHERPDTAGGPEWLLPLLEACLRRVPAERPSAAQVLDLVGPGLANAPEGAELARYTAAAVPAAGAGQDENSYSRGQLAVGVATIAALAGSAAGLIAWAPWEPGETRLLDERILADARPAPVHGVSHIERAAGERGDKGEKPGASPTARPTAAGPSAEPSPGGDATALPDPASFPDATRTPPADAGGGSEPPAGSAGEPTSPAEPTDPGPSEEPPPATASVTYVHGTVGRCLTDVPGRDPSLTRCENAPAWETTTLAAGGDQIRHPATGECLSVNGYRNLTSVPCDGSALQGWYVVDYGARFGLRNAGSGECVTVHLTYDVATVAGTHCGERAGQLWTWGG</sequence>
<feature type="region of interest" description="Disordered" evidence="6">
    <location>
        <begin position="361"/>
        <end position="457"/>
    </location>
</feature>
<name>A0ABP4ZRZ0_9MICO</name>
<evidence type="ECO:0000259" key="7">
    <source>
        <dbReference type="PROSITE" id="PS50011"/>
    </source>
</evidence>
<protein>
    <recommendedName>
        <fullName evidence="7">Protein kinase domain-containing protein</fullName>
    </recommendedName>
</protein>
<proteinExistence type="predicted"/>
<feature type="compositionally biased region" description="Basic and acidic residues" evidence="6">
    <location>
        <begin position="363"/>
        <end position="378"/>
    </location>
</feature>
<dbReference type="PANTHER" id="PTHR43289:SF34">
    <property type="entry name" value="SERINE_THREONINE-PROTEIN KINASE YBDM-RELATED"/>
    <property type="match status" value="1"/>
</dbReference>
<keyword evidence="2 5" id="KW-0547">Nucleotide-binding</keyword>
<feature type="compositionally biased region" description="Low complexity" evidence="6">
    <location>
        <begin position="427"/>
        <end position="436"/>
    </location>
</feature>
<dbReference type="PROSITE" id="PS00107">
    <property type="entry name" value="PROTEIN_KINASE_ATP"/>
    <property type="match status" value="1"/>
</dbReference>
<dbReference type="PROSITE" id="PS50011">
    <property type="entry name" value="PROTEIN_KINASE_DOM"/>
    <property type="match status" value="1"/>
</dbReference>
<dbReference type="Gene3D" id="2.80.10.50">
    <property type="match status" value="1"/>
</dbReference>
<evidence type="ECO:0000256" key="4">
    <source>
        <dbReference type="ARBA" id="ARBA00022840"/>
    </source>
</evidence>
<dbReference type="InterPro" id="IPR035992">
    <property type="entry name" value="Ricin_B-like_lectins"/>
</dbReference>
<feature type="compositionally biased region" description="Pro residues" evidence="6">
    <location>
        <begin position="442"/>
        <end position="454"/>
    </location>
</feature>
<evidence type="ECO:0000256" key="2">
    <source>
        <dbReference type="ARBA" id="ARBA00022741"/>
    </source>
</evidence>
<organism evidence="8 9">
    <name type="scientific">Myceligenerans crystallogenes</name>
    <dbReference type="NCBI Taxonomy" id="316335"/>
    <lineage>
        <taxon>Bacteria</taxon>
        <taxon>Bacillati</taxon>
        <taxon>Actinomycetota</taxon>
        <taxon>Actinomycetes</taxon>
        <taxon>Micrococcales</taxon>
        <taxon>Promicromonosporaceae</taxon>
        <taxon>Myceligenerans</taxon>
    </lineage>
</organism>
<evidence type="ECO:0000313" key="9">
    <source>
        <dbReference type="Proteomes" id="UP001501094"/>
    </source>
</evidence>
<feature type="domain" description="Protein kinase" evidence="7">
    <location>
        <begin position="29"/>
        <end position="281"/>
    </location>
</feature>
<dbReference type="SMART" id="SM00220">
    <property type="entry name" value="S_TKc"/>
    <property type="match status" value="1"/>
</dbReference>
<evidence type="ECO:0000313" key="8">
    <source>
        <dbReference type="EMBL" id="GAA1869614.1"/>
    </source>
</evidence>
<dbReference type="InterPro" id="IPR011009">
    <property type="entry name" value="Kinase-like_dom_sf"/>
</dbReference>
<dbReference type="Pfam" id="PF00069">
    <property type="entry name" value="Pkinase"/>
    <property type="match status" value="1"/>
</dbReference>
<dbReference type="Gene3D" id="3.30.200.20">
    <property type="entry name" value="Phosphorylase Kinase, domain 1"/>
    <property type="match status" value="1"/>
</dbReference>
<dbReference type="SUPFAM" id="SSF56112">
    <property type="entry name" value="Protein kinase-like (PK-like)"/>
    <property type="match status" value="1"/>
</dbReference>
<dbReference type="Gene3D" id="1.10.510.10">
    <property type="entry name" value="Transferase(Phosphotransferase) domain 1"/>
    <property type="match status" value="1"/>
</dbReference>
<accession>A0ABP4ZRZ0</accession>
<keyword evidence="3" id="KW-0418">Kinase</keyword>
<evidence type="ECO:0000256" key="1">
    <source>
        <dbReference type="ARBA" id="ARBA00022679"/>
    </source>
</evidence>
<dbReference type="CDD" id="cd23415">
    <property type="entry name" value="beta-trefoil_Ricin_AH"/>
    <property type="match status" value="1"/>
</dbReference>